<proteinExistence type="inferred from homology"/>
<dbReference type="PANTHER" id="PTHR14647">
    <property type="entry name" value="GALACTOSE-3-O-SULFOTRANSFERASE"/>
    <property type="match status" value="1"/>
</dbReference>
<keyword evidence="7" id="KW-0333">Golgi apparatus</keyword>
<dbReference type="GO" id="GO:0009247">
    <property type="term" value="P:glycolipid biosynthetic process"/>
    <property type="evidence" value="ECO:0007669"/>
    <property type="project" value="InterPro"/>
</dbReference>
<reference evidence="10 11" key="1">
    <citation type="journal article" date="2020" name="Cell">
        <title>Large-Scale Comparative Analyses of Tick Genomes Elucidate Their Genetic Diversity and Vector Capacities.</title>
        <authorList>
            <consortium name="Tick Genome and Microbiome Consortium (TIGMIC)"/>
            <person name="Jia N."/>
            <person name="Wang J."/>
            <person name="Shi W."/>
            <person name="Du L."/>
            <person name="Sun Y."/>
            <person name="Zhan W."/>
            <person name="Jiang J.F."/>
            <person name="Wang Q."/>
            <person name="Zhang B."/>
            <person name="Ji P."/>
            <person name="Bell-Sakyi L."/>
            <person name="Cui X.M."/>
            <person name="Yuan T.T."/>
            <person name="Jiang B.G."/>
            <person name="Yang W.F."/>
            <person name="Lam T.T."/>
            <person name="Chang Q.C."/>
            <person name="Ding S.J."/>
            <person name="Wang X.J."/>
            <person name="Zhu J.G."/>
            <person name="Ruan X.D."/>
            <person name="Zhao L."/>
            <person name="Wei J.T."/>
            <person name="Ye R.Z."/>
            <person name="Que T.C."/>
            <person name="Du C.H."/>
            <person name="Zhou Y.H."/>
            <person name="Cheng J.X."/>
            <person name="Dai P.F."/>
            <person name="Guo W.B."/>
            <person name="Han X.H."/>
            <person name="Huang E.J."/>
            <person name="Li L.F."/>
            <person name="Wei W."/>
            <person name="Gao Y.C."/>
            <person name="Liu J.Z."/>
            <person name="Shao H.Z."/>
            <person name="Wang X."/>
            <person name="Wang C.C."/>
            <person name="Yang T.C."/>
            <person name="Huo Q.B."/>
            <person name="Li W."/>
            <person name="Chen H.Y."/>
            <person name="Chen S.E."/>
            <person name="Zhou L.G."/>
            <person name="Ni X.B."/>
            <person name="Tian J.H."/>
            <person name="Sheng Y."/>
            <person name="Liu T."/>
            <person name="Pan Y.S."/>
            <person name="Xia L.Y."/>
            <person name="Li J."/>
            <person name="Zhao F."/>
            <person name="Cao W.C."/>
        </authorList>
    </citation>
    <scope>NUCLEOTIDE SEQUENCE [LARGE SCALE GENOMIC DNA]</scope>
    <source>
        <strain evidence="10">HaeL-2018</strain>
    </source>
</reference>
<protein>
    <recommendedName>
        <fullName evidence="12">Galactose-3-O-sulfotransferase</fullName>
    </recommendedName>
</protein>
<evidence type="ECO:0000256" key="8">
    <source>
        <dbReference type="ARBA" id="ARBA00023136"/>
    </source>
</evidence>
<evidence type="ECO:0000256" key="6">
    <source>
        <dbReference type="ARBA" id="ARBA00022989"/>
    </source>
</evidence>
<keyword evidence="5" id="KW-0735">Signal-anchor</keyword>
<dbReference type="InterPro" id="IPR027417">
    <property type="entry name" value="P-loop_NTPase"/>
</dbReference>
<dbReference type="GO" id="GO:0001733">
    <property type="term" value="F:galactosylceramide sulfotransferase activity"/>
    <property type="evidence" value="ECO:0007669"/>
    <property type="project" value="InterPro"/>
</dbReference>
<comment type="subcellular location">
    <subcellularLocation>
        <location evidence="1">Golgi apparatus membrane</location>
        <topology evidence="1">Single-pass type II membrane protein</topology>
    </subcellularLocation>
</comment>
<dbReference type="EMBL" id="JABSTR010000006">
    <property type="protein sequence ID" value="KAH9374535.1"/>
    <property type="molecule type" value="Genomic_DNA"/>
</dbReference>
<gene>
    <name evidence="10" type="ORF">HPB48_021567</name>
</gene>
<dbReference type="Pfam" id="PF06990">
    <property type="entry name" value="Gal-3-0_sulfotr"/>
    <property type="match status" value="1"/>
</dbReference>
<dbReference type="VEuPathDB" id="VectorBase:HLOH_046399"/>
<evidence type="ECO:0000313" key="11">
    <source>
        <dbReference type="Proteomes" id="UP000821853"/>
    </source>
</evidence>
<keyword evidence="8" id="KW-0472">Membrane</keyword>
<dbReference type="PANTHER" id="PTHR14647:SF87">
    <property type="entry name" value="PUTATIVE-RELATED"/>
    <property type="match status" value="1"/>
</dbReference>
<keyword evidence="9" id="KW-0325">Glycoprotein</keyword>
<accession>A0A9J6GIS7</accession>
<dbReference type="Proteomes" id="UP000821853">
    <property type="component" value="Chromosome 4"/>
</dbReference>
<keyword evidence="4" id="KW-0812">Transmembrane</keyword>
<keyword evidence="6" id="KW-1133">Transmembrane helix</keyword>
<evidence type="ECO:0000256" key="9">
    <source>
        <dbReference type="ARBA" id="ARBA00023180"/>
    </source>
</evidence>
<evidence type="ECO:0000256" key="2">
    <source>
        <dbReference type="ARBA" id="ARBA00008124"/>
    </source>
</evidence>
<name>A0A9J6GIS7_HAELO</name>
<comment type="caution">
    <text evidence="10">The sequence shown here is derived from an EMBL/GenBank/DDBJ whole genome shotgun (WGS) entry which is preliminary data.</text>
</comment>
<evidence type="ECO:0000256" key="4">
    <source>
        <dbReference type="ARBA" id="ARBA00022692"/>
    </source>
</evidence>
<evidence type="ECO:0008006" key="12">
    <source>
        <dbReference type="Google" id="ProtNLM"/>
    </source>
</evidence>
<dbReference type="OMA" id="AFYFARW"/>
<keyword evidence="11" id="KW-1185">Reference proteome</keyword>
<evidence type="ECO:0000256" key="5">
    <source>
        <dbReference type="ARBA" id="ARBA00022968"/>
    </source>
</evidence>
<dbReference type="GO" id="GO:0000139">
    <property type="term" value="C:Golgi membrane"/>
    <property type="evidence" value="ECO:0007669"/>
    <property type="project" value="UniProtKB-SubCell"/>
</dbReference>
<evidence type="ECO:0000256" key="1">
    <source>
        <dbReference type="ARBA" id="ARBA00004323"/>
    </source>
</evidence>
<evidence type="ECO:0000256" key="3">
    <source>
        <dbReference type="ARBA" id="ARBA00022679"/>
    </source>
</evidence>
<sequence>MVPNIGRYGRQYSVLVHHNRYSGREEYANVIGKDVFIVTILREPMALFESLAATLRHKGIHIDDIEDSRGKGHFLSYLAGMRVDYGRIGTNQMAFDLGLSVNVMNNSKRVIRFIRRLDAELDLVLIAELMDESLVLLKHALCWTTQDVVSFQQNARRSQYLPSRIPEKARRAILTANYVDVSLYNFFKIKLLDAIAAFGVDRMKEEVFALRKMRMSMYGDCVDSEDTADKVYPPQFVFRPDVVGYRIKNDTRAVPSATCRMLGANELLFTNMIRRRQLMDISAFYFARWGAGAATGLAASAPLGLALSLTLSVPWSSRMLLG</sequence>
<dbReference type="AlphaFoldDB" id="A0A9J6GIS7"/>
<dbReference type="Gene3D" id="3.40.50.300">
    <property type="entry name" value="P-loop containing nucleotide triphosphate hydrolases"/>
    <property type="match status" value="1"/>
</dbReference>
<dbReference type="InterPro" id="IPR009729">
    <property type="entry name" value="Gal-3-0_sulfotransfrase"/>
</dbReference>
<dbReference type="OrthoDB" id="514299at2759"/>
<evidence type="ECO:0000256" key="7">
    <source>
        <dbReference type="ARBA" id="ARBA00023034"/>
    </source>
</evidence>
<comment type="similarity">
    <text evidence="2">Belongs to the galactose-3-O-sulfotransferase family.</text>
</comment>
<evidence type="ECO:0000313" key="10">
    <source>
        <dbReference type="EMBL" id="KAH9374535.1"/>
    </source>
</evidence>
<organism evidence="10 11">
    <name type="scientific">Haemaphysalis longicornis</name>
    <name type="common">Bush tick</name>
    <dbReference type="NCBI Taxonomy" id="44386"/>
    <lineage>
        <taxon>Eukaryota</taxon>
        <taxon>Metazoa</taxon>
        <taxon>Ecdysozoa</taxon>
        <taxon>Arthropoda</taxon>
        <taxon>Chelicerata</taxon>
        <taxon>Arachnida</taxon>
        <taxon>Acari</taxon>
        <taxon>Parasitiformes</taxon>
        <taxon>Ixodida</taxon>
        <taxon>Ixodoidea</taxon>
        <taxon>Ixodidae</taxon>
        <taxon>Haemaphysalinae</taxon>
        <taxon>Haemaphysalis</taxon>
    </lineage>
</organism>
<keyword evidence="3" id="KW-0808">Transferase</keyword>